<dbReference type="Pfam" id="PF14529">
    <property type="entry name" value="Exo_endo_phos_2"/>
    <property type="match status" value="1"/>
</dbReference>
<evidence type="ECO:0000259" key="1">
    <source>
        <dbReference type="Pfam" id="PF14529"/>
    </source>
</evidence>
<reference evidence="2 4" key="2">
    <citation type="journal article" date="2013" name="Nature">
        <title>Insights into bilaterian evolution from three spiralian genomes.</title>
        <authorList>
            <person name="Simakov O."/>
            <person name="Marletaz F."/>
            <person name="Cho S.J."/>
            <person name="Edsinger-Gonzales E."/>
            <person name="Havlak P."/>
            <person name="Hellsten U."/>
            <person name="Kuo D.H."/>
            <person name="Larsson T."/>
            <person name="Lv J."/>
            <person name="Arendt D."/>
            <person name="Savage R."/>
            <person name="Osoegawa K."/>
            <person name="de Jong P."/>
            <person name="Grimwood J."/>
            <person name="Chapman J.A."/>
            <person name="Shapiro H."/>
            <person name="Aerts A."/>
            <person name="Otillar R.P."/>
            <person name="Terry A.Y."/>
            <person name="Boore J.L."/>
            <person name="Grigoriev I.V."/>
            <person name="Lindberg D.R."/>
            <person name="Seaver E.C."/>
            <person name="Weisblat D.A."/>
            <person name="Putnam N.H."/>
            <person name="Rokhsar D.S."/>
        </authorList>
    </citation>
    <scope>NUCLEOTIDE SEQUENCE</scope>
    <source>
        <strain evidence="2 4">I ESC-2004</strain>
    </source>
</reference>
<evidence type="ECO:0000313" key="4">
    <source>
        <dbReference type="Proteomes" id="UP000014760"/>
    </source>
</evidence>
<evidence type="ECO:0000313" key="3">
    <source>
        <dbReference type="EnsemblMetazoa" id="CapteP211993"/>
    </source>
</evidence>
<dbReference type="EMBL" id="AMQN01041095">
    <property type="status" value="NOT_ANNOTATED_CDS"/>
    <property type="molecule type" value="Genomic_DNA"/>
</dbReference>
<dbReference type="OMA" id="MERCGIN"/>
<dbReference type="AlphaFoldDB" id="R7UW26"/>
<dbReference type="PANTHER" id="PTHR23227:SF67">
    <property type="entry name" value="CRANIOFACIAL DEVELOPMENT PROTEIN 2-LIKE"/>
    <property type="match status" value="1"/>
</dbReference>
<dbReference type="Proteomes" id="UP000014760">
    <property type="component" value="Unassembled WGS sequence"/>
</dbReference>
<reference evidence="3" key="3">
    <citation type="submission" date="2015-06" db="UniProtKB">
        <authorList>
            <consortium name="EnsemblMetazoa"/>
        </authorList>
    </citation>
    <scope>IDENTIFICATION</scope>
</reference>
<dbReference type="OrthoDB" id="10030815at2759"/>
<keyword evidence="4" id="KW-1185">Reference proteome</keyword>
<dbReference type="HOGENOM" id="CLU_000680_12_2_1"/>
<dbReference type="InterPro" id="IPR005135">
    <property type="entry name" value="Endo/exonuclease/phosphatase"/>
</dbReference>
<dbReference type="InterPro" id="IPR027124">
    <property type="entry name" value="Swc5/CFDP1/2"/>
</dbReference>
<dbReference type="InterPro" id="IPR036691">
    <property type="entry name" value="Endo/exonu/phosph_ase_sf"/>
</dbReference>
<dbReference type="Gene3D" id="3.60.10.10">
    <property type="entry name" value="Endonuclease/exonuclease/phosphatase"/>
    <property type="match status" value="1"/>
</dbReference>
<dbReference type="EnsemblMetazoa" id="CapteT211993">
    <property type="protein sequence ID" value="CapteP211993"/>
    <property type="gene ID" value="CapteG211993"/>
</dbReference>
<dbReference type="GO" id="GO:0003824">
    <property type="term" value="F:catalytic activity"/>
    <property type="evidence" value="ECO:0007669"/>
    <property type="project" value="InterPro"/>
</dbReference>
<protein>
    <recommendedName>
        <fullName evidence="1">Endonuclease/exonuclease/phosphatase domain-containing protein</fullName>
    </recommendedName>
</protein>
<sequence length="210" mass="24324">MQGGHTLYTIGGDVPQRGVGFLVHRKVKDKIIKFEGLNDRVASLTMKVNNQYQMQIVQVYAPTTTHSDEEVEEFYEDITSVMERNKSFYKIIMGDFNAKVGRHEQGDGKTTGEQGLGERNERGERLVQFATSKNLKITNTYFEKKSSRKWTWRSPNGETKNQIDFIMTNKKDINHIILNTEVIQRLNTGSDHRLVRSTIRTNHRLERSKM</sequence>
<dbReference type="PANTHER" id="PTHR23227">
    <property type="entry name" value="BUCENTAUR RELATED"/>
    <property type="match status" value="1"/>
</dbReference>
<reference evidence="4" key="1">
    <citation type="submission" date="2012-12" db="EMBL/GenBank/DDBJ databases">
        <authorList>
            <person name="Hellsten U."/>
            <person name="Grimwood J."/>
            <person name="Chapman J.A."/>
            <person name="Shapiro H."/>
            <person name="Aerts A."/>
            <person name="Otillar R.P."/>
            <person name="Terry A.Y."/>
            <person name="Boore J.L."/>
            <person name="Simakov O."/>
            <person name="Marletaz F."/>
            <person name="Cho S.-J."/>
            <person name="Edsinger-Gonzales E."/>
            <person name="Havlak P."/>
            <person name="Kuo D.-H."/>
            <person name="Larsson T."/>
            <person name="Lv J."/>
            <person name="Arendt D."/>
            <person name="Savage R."/>
            <person name="Osoegawa K."/>
            <person name="de Jong P."/>
            <person name="Lindberg D.R."/>
            <person name="Seaver E.C."/>
            <person name="Weisblat D.A."/>
            <person name="Putnam N.H."/>
            <person name="Grigoriev I.V."/>
            <person name="Rokhsar D.S."/>
        </authorList>
    </citation>
    <scope>NUCLEOTIDE SEQUENCE</scope>
    <source>
        <strain evidence="4">I ESC-2004</strain>
    </source>
</reference>
<dbReference type="EMBL" id="KB297452">
    <property type="protein sequence ID" value="ELU10477.1"/>
    <property type="molecule type" value="Genomic_DNA"/>
</dbReference>
<feature type="domain" description="Endonuclease/exonuclease/phosphatase" evidence="1">
    <location>
        <begin position="54"/>
        <end position="195"/>
    </location>
</feature>
<proteinExistence type="predicted"/>
<name>R7UW26_CAPTE</name>
<dbReference type="SUPFAM" id="SSF56219">
    <property type="entry name" value="DNase I-like"/>
    <property type="match status" value="1"/>
</dbReference>
<feature type="non-terminal residue" evidence="2">
    <location>
        <position position="210"/>
    </location>
</feature>
<evidence type="ECO:0000313" key="2">
    <source>
        <dbReference type="EMBL" id="ELU10477.1"/>
    </source>
</evidence>
<gene>
    <name evidence="2" type="ORF">CAPTEDRAFT_211993</name>
</gene>
<dbReference type="STRING" id="283909.R7UW26"/>
<organism evidence="2">
    <name type="scientific">Capitella teleta</name>
    <name type="common">Polychaete worm</name>
    <dbReference type="NCBI Taxonomy" id="283909"/>
    <lineage>
        <taxon>Eukaryota</taxon>
        <taxon>Metazoa</taxon>
        <taxon>Spiralia</taxon>
        <taxon>Lophotrochozoa</taxon>
        <taxon>Annelida</taxon>
        <taxon>Polychaeta</taxon>
        <taxon>Sedentaria</taxon>
        <taxon>Scolecida</taxon>
        <taxon>Capitellidae</taxon>
        <taxon>Capitella</taxon>
    </lineage>
</organism>
<accession>R7UW26</accession>
<dbReference type="CDD" id="cd09076">
    <property type="entry name" value="L1-EN"/>
    <property type="match status" value="1"/>
</dbReference>